<dbReference type="GO" id="GO:0006310">
    <property type="term" value="P:DNA recombination"/>
    <property type="evidence" value="ECO:0007669"/>
    <property type="project" value="InterPro"/>
</dbReference>
<dbReference type="CDD" id="cd08041">
    <property type="entry name" value="OBF_kDNA_ligase_like"/>
    <property type="match status" value="1"/>
</dbReference>
<dbReference type="Pfam" id="PF01068">
    <property type="entry name" value="DNA_ligase_A_M"/>
    <property type="match status" value="1"/>
</dbReference>
<keyword evidence="9" id="KW-1185">Reference proteome</keyword>
<keyword evidence="2" id="KW-0235">DNA replication</keyword>
<keyword evidence="4" id="KW-0234">DNA repair</keyword>
<feature type="domain" description="DNA ligase OB-like" evidence="7">
    <location>
        <begin position="334"/>
        <end position="399"/>
    </location>
</feature>
<feature type="domain" description="ATP-dependent DNA ligase family profile" evidence="6">
    <location>
        <begin position="154"/>
        <end position="320"/>
    </location>
</feature>
<gene>
    <name evidence="8" type="ORF">PPENT_87.1.T1130090</name>
</gene>
<sequence length="402" mass="46620">MNKYLQCDSKFWSITIDNENDTKLQIRYGNLCDYEELNVKKVEKQFPSKEECQKYYEEAFEIKQNKGYIEVQPGQQIQQQQQQQQQKQTKKKDSPVQIKQQQKQNNNIKRTGSIKPDTIAAITDDALRGRQQAIKGPAVDLGKGTIPLGKVMLAQTWNEDIDPKGYYLSEKLDGMRMIWTGSKMYSRNGNPIQFPDFFVQGWPKSYLDGELWLERDQFSKLVSITKRQVPVEDDWRKVKYMVFDAPGLKLPFKDRYLRFKQACEQGNEFIVYVPHIVCKGYDHLIDELEAVQDKEGEGLMLRDPESSYEQRRSDKLLKVKTFMDDEATVLAHEEGSGRCQGMLGSLKVRNTSGIIFNIGSGLTDDIRQKPPKIGSTITYKYYGVSKSNVPRFPIYLRERPKE</sequence>
<evidence type="ECO:0000256" key="5">
    <source>
        <dbReference type="SAM" id="MobiDB-lite"/>
    </source>
</evidence>
<keyword evidence="1" id="KW-0436">Ligase</keyword>
<dbReference type="GO" id="GO:0006260">
    <property type="term" value="P:DNA replication"/>
    <property type="evidence" value="ECO:0007669"/>
    <property type="project" value="UniProtKB-KW"/>
</dbReference>
<dbReference type="InterPro" id="IPR050326">
    <property type="entry name" value="NAD_dep_DNA_ligaseB"/>
</dbReference>
<dbReference type="PANTHER" id="PTHR47810:SF1">
    <property type="entry name" value="DNA LIGASE B"/>
    <property type="match status" value="1"/>
</dbReference>
<dbReference type="EMBL" id="CAJJDO010000113">
    <property type="protein sequence ID" value="CAD8196681.1"/>
    <property type="molecule type" value="Genomic_DNA"/>
</dbReference>
<dbReference type="OrthoDB" id="411785at2759"/>
<organism evidence="8 9">
    <name type="scientific">Paramecium pentaurelia</name>
    <dbReference type="NCBI Taxonomy" id="43138"/>
    <lineage>
        <taxon>Eukaryota</taxon>
        <taxon>Sar</taxon>
        <taxon>Alveolata</taxon>
        <taxon>Ciliophora</taxon>
        <taxon>Intramacronucleata</taxon>
        <taxon>Oligohymenophorea</taxon>
        <taxon>Peniculida</taxon>
        <taxon>Parameciidae</taxon>
        <taxon>Paramecium</taxon>
    </lineage>
</organism>
<evidence type="ECO:0000313" key="8">
    <source>
        <dbReference type="EMBL" id="CAD8196681.1"/>
    </source>
</evidence>
<name>A0A8S1X646_9CILI</name>
<proteinExistence type="predicted"/>
<feature type="compositionally biased region" description="Low complexity" evidence="5">
    <location>
        <begin position="97"/>
        <end position="109"/>
    </location>
</feature>
<dbReference type="AlphaFoldDB" id="A0A8S1X646"/>
<comment type="caution">
    <text evidence="8">The sequence shown here is derived from an EMBL/GenBank/DDBJ whole genome shotgun (WGS) entry which is preliminary data.</text>
</comment>
<dbReference type="GO" id="GO:0003910">
    <property type="term" value="F:DNA ligase (ATP) activity"/>
    <property type="evidence" value="ECO:0007669"/>
    <property type="project" value="InterPro"/>
</dbReference>
<protein>
    <recommendedName>
        <fullName evidence="10">DNA ligase</fullName>
    </recommendedName>
</protein>
<dbReference type="InterPro" id="IPR029319">
    <property type="entry name" value="DNA_ligase_OB"/>
</dbReference>
<dbReference type="CDD" id="cd07896">
    <property type="entry name" value="Adenylation_kDNA_ligase_like"/>
    <property type="match status" value="1"/>
</dbReference>
<keyword evidence="3" id="KW-0227">DNA damage</keyword>
<reference evidence="8" key="1">
    <citation type="submission" date="2021-01" db="EMBL/GenBank/DDBJ databases">
        <authorList>
            <consortium name="Genoscope - CEA"/>
            <person name="William W."/>
        </authorList>
    </citation>
    <scope>NUCLEOTIDE SEQUENCE</scope>
</reference>
<feature type="region of interest" description="Disordered" evidence="5">
    <location>
        <begin position="79"/>
        <end position="115"/>
    </location>
</feature>
<dbReference type="Proteomes" id="UP000689195">
    <property type="component" value="Unassembled WGS sequence"/>
</dbReference>
<dbReference type="GO" id="GO:0005524">
    <property type="term" value="F:ATP binding"/>
    <property type="evidence" value="ECO:0007669"/>
    <property type="project" value="InterPro"/>
</dbReference>
<dbReference type="NCBIfam" id="NF006592">
    <property type="entry name" value="PRK09125.1"/>
    <property type="match status" value="1"/>
</dbReference>
<evidence type="ECO:0008006" key="10">
    <source>
        <dbReference type="Google" id="ProtNLM"/>
    </source>
</evidence>
<evidence type="ECO:0000256" key="1">
    <source>
        <dbReference type="ARBA" id="ARBA00022598"/>
    </source>
</evidence>
<evidence type="ECO:0000256" key="2">
    <source>
        <dbReference type="ARBA" id="ARBA00022705"/>
    </source>
</evidence>
<accession>A0A8S1X646</accession>
<dbReference type="PANTHER" id="PTHR47810">
    <property type="entry name" value="DNA LIGASE"/>
    <property type="match status" value="1"/>
</dbReference>
<evidence type="ECO:0000313" key="9">
    <source>
        <dbReference type="Proteomes" id="UP000689195"/>
    </source>
</evidence>
<dbReference type="GO" id="GO:0006281">
    <property type="term" value="P:DNA repair"/>
    <property type="evidence" value="ECO:0007669"/>
    <property type="project" value="UniProtKB-KW"/>
</dbReference>
<evidence type="ECO:0000259" key="6">
    <source>
        <dbReference type="Pfam" id="PF01068"/>
    </source>
</evidence>
<evidence type="ECO:0000259" key="7">
    <source>
        <dbReference type="Pfam" id="PF14743"/>
    </source>
</evidence>
<evidence type="ECO:0000256" key="4">
    <source>
        <dbReference type="ARBA" id="ARBA00023204"/>
    </source>
</evidence>
<dbReference type="Pfam" id="PF14743">
    <property type="entry name" value="DNA_ligase_OB_2"/>
    <property type="match status" value="1"/>
</dbReference>
<dbReference type="InterPro" id="IPR012310">
    <property type="entry name" value="DNA_ligase_ATP-dep_cent"/>
</dbReference>
<dbReference type="InterPro" id="IPR016059">
    <property type="entry name" value="DNA_ligase_ATP-dep_CS"/>
</dbReference>
<evidence type="ECO:0000256" key="3">
    <source>
        <dbReference type="ARBA" id="ARBA00022763"/>
    </source>
</evidence>
<dbReference type="PROSITE" id="PS00333">
    <property type="entry name" value="DNA_LIGASE_A2"/>
    <property type="match status" value="1"/>
</dbReference>